<dbReference type="PANTHER" id="PTHR24201">
    <property type="entry name" value="ANK_REP_REGION DOMAIN-CONTAINING PROTEIN"/>
    <property type="match status" value="1"/>
</dbReference>
<feature type="repeat" description="ANK" evidence="3">
    <location>
        <begin position="150"/>
        <end position="182"/>
    </location>
</feature>
<feature type="repeat" description="ANK" evidence="3">
    <location>
        <begin position="117"/>
        <end position="149"/>
    </location>
</feature>
<dbReference type="PRINTS" id="PR01415">
    <property type="entry name" value="ANKYRIN"/>
</dbReference>
<dbReference type="OrthoDB" id="539099at2759"/>
<feature type="repeat" description="ANK" evidence="3">
    <location>
        <begin position="84"/>
        <end position="116"/>
    </location>
</feature>
<dbReference type="Pfam" id="PF13637">
    <property type="entry name" value="Ank_4"/>
    <property type="match status" value="1"/>
</dbReference>
<reference evidence="4" key="1">
    <citation type="journal article" date="2019" name="Plant J.">
        <title>Chlorella vulgaris genome assembly and annotation reveals the molecular basis for metabolic acclimation to high light conditions.</title>
        <authorList>
            <person name="Cecchin M."/>
            <person name="Marcolungo L."/>
            <person name="Rossato M."/>
            <person name="Girolomoni L."/>
            <person name="Cosentino E."/>
            <person name="Cuine S."/>
            <person name="Li-Beisson Y."/>
            <person name="Delledonne M."/>
            <person name="Ballottari M."/>
        </authorList>
    </citation>
    <scope>NUCLEOTIDE SEQUENCE</scope>
    <source>
        <strain evidence="4">211/11P</strain>
    </source>
</reference>
<keyword evidence="5" id="KW-1185">Reference proteome</keyword>
<dbReference type="Gene3D" id="1.25.40.20">
    <property type="entry name" value="Ankyrin repeat-containing domain"/>
    <property type="match status" value="3"/>
</dbReference>
<gene>
    <name evidence="4" type="ORF">D9Q98_002517</name>
</gene>
<accession>A0A9D4YZS6</accession>
<dbReference type="SMART" id="SM00248">
    <property type="entry name" value="ANK"/>
    <property type="match status" value="8"/>
</dbReference>
<sequence>MAPIKHFWTWSTTHTSFENEVNALSAITSQQGACRGSLFKGSNQSASMEPGGEDHSALNLAALEDQLRTLRLALDRNVDTADGHGGTALLDAAANGQVEVVRLLLDRGADLEAVDSDGDTALAVAAAHGHVEVVRLLLKNSANLDAPGRNGYTPLIGAALAGHLEVVQVLLKSSADLEATDNDGDTALTVAAGKGHLDVVQLLLDHDADLDVHDNDGNTALIGAAVKGHLEMVRLLLEGGANLEPSDDDGDTALDLAAGKGHMEVVRLLLDHGADLNVLDDVDMQHATMHAQRSGHKSVVQLLKSRCAGPSQAPTATKKTDCKVCKVGVPKFVKWPDQHQAHIIAKKNGGADHPDNYFIVSGAYNSITGTKGDHLNCYIVGHARAGAAVAVSQKLCGYKGPSAHVLFARGQHAVIQALQL</sequence>
<evidence type="ECO:0000256" key="2">
    <source>
        <dbReference type="ARBA" id="ARBA00023043"/>
    </source>
</evidence>
<name>A0A9D4YZS6_CHLVU</name>
<dbReference type="PROSITE" id="PS50297">
    <property type="entry name" value="ANK_REP_REGION"/>
    <property type="match status" value="6"/>
</dbReference>
<dbReference type="EMBL" id="SIDB01000003">
    <property type="protein sequence ID" value="KAI3434440.1"/>
    <property type="molecule type" value="Genomic_DNA"/>
</dbReference>
<evidence type="ECO:0000256" key="3">
    <source>
        <dbReference type="PROSITE-ProRule" id="PRU00023"/>
    </source>
</evidence>
<feature type="repeat" description="ANK" evidence="3">
    <location>
        <begin position="249"/>
        <end position="281"/>
    </location>
</feature>
<proteinExistence type="predicted"/>
<dbReference type="SUPFAM" id="SSF48403">
    <property type="entry name" value="Ankyrin repeat"/>
    <property type="match status" value="1"/>
</dbReference>
<comment type="caution">
    <text evidence="4">The sequence shown here is derived from an EMBL/GenBank/DDBJ whole genome shotgun (WGS) entry which is preliminary data.</text>
</comment>
<evidence type="ECO:0000313" key="5">
    <source>
        <dbReference type="Proteomes" id="UP001055712"/>
    </source>
</evidence>
<evidence type="ECO:0000256" key="1">
    <source>
        <dbReference type="ARBA" id="ARBA00022737"/>
    </source>
</evidence>
<dbReference type="GO" id="GO:0005634">
    <property type="term" value="C:nucleus"/>
    <property type="evidence" value="ECO:0007669"/>
    <property type="project" value="TreeGrafter"/>
</dbReference>
<dbReference type="InterPro" id="IPR002110">
    <property type="entry name" value="Ankyrin_rpt"/>
</dbReference>
<feature type="repeat" description="ANK" evidence="3">
    <location>
        <begin position="216"/>
        <end position="248"/>
    </location>
</feature>
<dbReference type="PANTHER" id="PTHR24201:SF16">
    <property type="entry name" value="ANKYRIN-1-LIKE-RELATED"/>
    <property type="match status" value="1"/>
</dbReference>
<organism evidence="4 5">
    <name type="scientific">Chlorella vulgaris</name>
    <name type="common">Green alga</name>
    <dbReference type="NCBI Taxonomy" id="3077"/>
    <lineage>
        <taxon>Eukaryota</taxon>
        <taxon>Viridiplantae</taxon>
        <taxon>Chlorophyta</taxon>
        <taxon>core chlorophytes</taxon>
        <taxon>Trebouxiophyceae</taxon>
        <taxon>Chlorellales</taxon>
        <taxon>Chlorellaceae</taxon>
        <taxon>Chlorella clade</taxon>
        <taxon>Chlorella</taxon>
    </lineage>
</organism>
<dbReference type="Pfam" id="PF12796">
    <property type="entry name" value="Ank_2"/>
    <property type="match status" value="2"/>
</dbReference>
<dbReference type="AlphaFoldDB" id="A0A9D4YZS6"/>
<evidence type="ECO:0000313" key="4">
    <source>
        <dbReference type="EMBL" id="KAI3434440.1"/>
    </source>
</evidence>
<keyword evidence="2 3" id="KW-0040">ANK repeat</keyword>
<reference evidence="4" key="2">
    <citation type="submission" date="2020-11" db="EMBL/GenBank/DDBJ databases">
        <authorList>
            <person name="Cecchin M."/>
            <person name="Marcolungo L."/>
            <person name="Rossato M."/>
            <person name="Girolomoni L."/>
            <person name="Cosentino E."/>
            <person name="Cuine S."/>
            <person name="Li-Beisson Y."/>
            <person name="Delledonne M."/>
            <person name="Ballottari M."/>
        </authorList>
    </citation>
    <scope>NUCLEOTIDE SEQUENCE</scope>
    <source>
        <strain evidence="4">211/11P</strain>
        <tissue evidence="4">Whole cell</tissue>
    </source>
</reference>
<dbReference type="InterPro" id="IPR050776">
    <property type="entry name" value="Ank_Repeat/CDKN_Inhibitor"/>
</dbReference>
<keyword evidence="1" id="KW-0677">Repeat</keyword>
<dbReference type="Proteomes" id="UP001055712">
    <property type="component" value="Unassembled WGS sequence"/>
</dbReference>
<dbReference type="InterPro" id="IPR036770">
    <property type="entry name" value="Ankyrin_rpt-contain_sf"/>
</dbReference>
<feature type="repeat" description="ANK" evidence="3">
    <location>
        <begin position="183"/>
        <end position="215"/>
    </location>
</feature>
<dbReference type="PROSITE" id="PS50088">
    <property type="entry name" value="ANK_REPEAT"/>
    <property type="match status" value="6"/>
</dbReference>
<protein>
    <submittedName>
        <fullName evidence="4">Uncharacterized protein</fullName>
    </submittedName>
</protein>